<dbReference type="InterPro" id="IPR039421">
    <property type="entry name" value="Type_1_exporter"/>
</dbReference>
<dbReference type="Gene3D" id="3.40.50.300">
    <property type="entry name" value="P-loop containing nucleotide triphosphate hydrolases"/>
    <property type="match status" value="1"/>
</dbReference>
<keyword evidence="3" id="KW-0547">Nucleotide-binding</keyword>
<accession>A0ABT4V8B4</accession>
<dbReference type="InterPro" id="IPR003439">
    <property type="entry name" value="ABC_transporter-like_ATP-bd"/>
</dbReference>
<evidence type="ECO:0000256" key="4">
    <source>
        <dbReference type="ARBA" id="ARBA00022840"/>
    </source>
</evidence>
<feature type="domain" description="ABC transmembrane type-1" evidence="9">
    <location>
        <begin position="65"/>
        <end position="336"/>
    </location>
</feature>
<organism evidence="10 11">
    <name type="scientific">Saccharopolyspora oryzae</name>
    <dbReference type="NCBI Taxonomy" id="2997343"/>
    <lineage>
        <taxon>Bacteria</taxon>
        <taxon>Bacillati</taxon>
        <taxon>Actinomycetota</taxon>
        <taxon>Actinomycetes</taxon>
        <taxon>Pseudonocardiales</taxon>
        <taxon>Pseudonocardiaceae</taxon>
        <taxon>Saccharopolyspora</taxon>
    </lineage>
</organism>
<dbReference type="InterPro" id="IPR017871">
    <property type="entry name" value="ABC_transporter-like_CS"/>
</dbReference>
<dbReference type="Pfam" id="PF00005">
    <property type="entry name" value="ABC_tran"/>
    <property type="match status" value="1"/>
</dbReference>
<feature type="domain" description="ABC transporter" evidence="8">
    <location>
        <begin position="370"/>
        <end position="605"/>
    </location>
</feature>
<dbReference type="Proteomes" id="UP001210380">
    <property type="component" value="Unassembled WGS sequence"/>
</dbReference>
<dbReference type="SMART" id="SM00382">
    <property type="entry name" value="AAA"/>
    <property type="match status" value="1"/>
</dbReference>
<dbReference type="PROSITE" id="PS50893">
    <property type="entry name" value="ABC_TRANSPORTER_2"/>
    <property type="match status" value="1"/>
</dbReference>
<dbReference type="PANTHER" id="PTHR43394">
    <property type="entry name" value="ATP-DEPENDENT PERMEASE MDL1, MITOCHONDRIAL"/>
    <property type="match status" value="1"/>
</dbReference>
<keyword evidence="2 7" id="KW-0812">Transmembrane</keyword>
<evidence type="ECO:0000256" key="3">
    <source>
        <dbReference type="ARBA" id="ARBA00022741"/>
    </source>
</evidence>
<dbReference type="SUPFAM" id="SSF90123">
    <property type="entry name" value="ABC transporter transmembrane region"/>
    <property type="match status" value="1"/>
</dbReference>
<reference evidence="10 11" key="1">
    <citation type="submission" date="2022-11" db="EMBL/GenBank/DDBJ databases">
        <title>Draft genome sequence of Saccharopolyspora sp. WRP15-2 isolated from rhizosphere soils of wild rice in Thailand.</title>
        <authorList>
            <person name="Duangmal K."/>
            <person name="Kammanee S."/>
            <person name="Muangham S."/>
        </authorList>
    </citation>
    <scope>NUCLEOTIDE SEQUENCE [LARGE SCALE GENOMIC DNA]</scope>
    <source>
        <strain evidence="10 11">WRP15-2</strain>
    </source>
</reference>
<feature type="transmembrane region" description="Helical" evidence="7">
    <location>
        <begin position="179"/>
        <end position="206"/>
    </location>
</feature>
<dbReference type="PANTHER" id="PTHR43394:SF1">
    <property type="entry name" value="ATP-BINDING CASSETTE SUB-FAMILY B MEMBER 10, MITOCHONDRIAL"/>
    <property type="match status" value="1"/>
</dbReference>
<keyword evidence="4 10" id="KW-0067">ATP-binding</keyword>
<evidence type="ECO:0000313" key="11">
    <source>
        <dbReference type="Proteomes" id="UP001210380"/>
    </source>
</evidence>
<name>A0ABT4V8B4_9PSEU</name>
<protein>
    <submittedName>
        <fullName evidence="10">ABC transporter ATP-binding protein</fullName>
    </submittedName>
</protein>
<evidence type="ECO:0000256" key="5">
    <source>
        <dbReference type="ARBA" id="ARBA00022989"/>
    </source>
</evidence>
<evidence type="ECO:0000259" key="9">
    <source>
        <dbReference type="PROSITE" id="PS50929"/>
    </source>
</evidence>
<dbReference type="CDD" id="cd18564">
    <property type="entry name" value="ABC_6TM_exporter_like"/>
    <property type="match status" value="1"/>
</dbReference>
<comment type="subcellular location">
    <subcellularLocation>
        <location evidence="1">Cell membrane</location>
        <topology evidence="1">Multi-pass membrane protein</topology>
    </subcellularLocation>
</comment>
<keyword evidence="11" id="KW-1185">Reference proteome</keyword>
<dbReference type="InterPro" id="IPR027417">
    <property type="entry name" value="P-loop_NTPase"/>
</dbReference>
<dbReference type="PROSITE" id="PS50929">
    <property type="entry name" value="ABC_TM1F"/>
    <property type="match status" value="1"/>
</dbReference>
<gene>
    <name evidence="10" type="ORF">OU415_32590</name>
</gene>
<evidence type="ECO:0000313" key="10">
    <source>
        <dbReference type="EMBL" id="MDA3630206.1"/>
    </source>
</evidence>
<dbReference type="InterPro" id="IPR036640">
    <property type="entry name" value="ABC1_TM_sf"/>
</dbReference>
<dbReference type="SUPFAM" id="SSF52540">
    <property type="entry name" value="P-loop containing nucleoside triphosphate hydrolases"/>
    <property type="match status" value="1"/>
</dbReference>
<feature type="transmembrane region" description="Helical" evidence="7">
    <location>
        <begin position="89"/>
        <end position="109"/>
    </location>
</feature>
<evidence type="ECO:0000256" key="6">
    <source>
        <dbReference type="ARBA" id="ARBA00023136"/>
    </source>
</evidence>
<dbReference type="InterPro" id="IPR003593">
    <property type="entry name" value="AAA+_ATPase"/>
</dbReference>
<evidence type="ECO:0000256" key="1">
    <source>
        <dbReference type="ARBA" id="ARBA00004651"/>
    </source>
</evidence>
<sequence length="620" mass="68432">MTMANISFFSRVRYLFGASTSGPGEAPEAAPPVSVREIFRRFWPYARPYRRWLYAVLALIMIAPVLSTANIWFFKVLVDKVLVPRDFSLFPWLAAAYIGVTLCAGLVSFSDRYLSTWLAERFLLDLRTDLFQHLHELSVEFLERRKIGDTLSRITGDIAAIENLVLSGLTQTLSYAFKILLFTGVLFVLSWQLAAVSLVAIPAFWLTARFFSHRIKAASREKRERTGSISSVAEESLNNAALVKAYGRENSETERLHRENVGSFAAELVATKLRALFTPLVQLLELAGVLIIVGLGTWQLTRNTITLGGLLVFLGVLSQLYSPVRGFGQLSNTVFAAAASAERVIELLDQQPTVRDPIRPRRLDRARGVITFDDVSFRYPHAERDALHRVSFAAAPGQTIALVGASGSGKSTAGKLLLRFYDPDSGAITLDGADLRSMQQKSVRNNVAVVLQDVLALDTTVRNNILWGKPDATDDEIVRAARAADAHEFITALPDGYETRVGPHGRLLSGGQRQRIAIARAMIRDAPILLLDEPTVGLDAASTERVLAPMRRLMAGRTTIVVSHDLITVRDADQILLLDHGRIAEAGTHPELMARDGRYAELYRLHERDHTAPVAAQGTA</sequence>
<dbReference type="InterPro" id="IPR011527">
    <property type="entry name" value="ABC1_TM_dom"/>
</dbReference>
<comment type="caution">
    <text evidence="10">The sequence shown here is derived from an EMBL/GenBank/DDBJ whole genome shotgun (WGS) entry which is preliminary data.</text>
</comment>
<dbReference type="Gene3D" id="1.20.1560.10">
    <property type="entry name" value="ABC transporter type 1, transmembrane domain"/>
    <property type="match status" value="1"/>
</dbReference>
<feature type="transmembrane region" description="Helical" evidence="7">
    <location>
        <begin position="304"/>
        <end position="321"/>
    </location>
</feature>
<proteinExistence type="predicted"/>
<evidence type="ECO:0000256" key="2">
    <source>
        <dbReference type="ARBA" id="ARBA00022692"/>
    </source>
</evidence>
<feature type="transmembrane region" description="Helical" evidence="7">
    <location>
        <begin position="52"/>
        <end position="77"/>
    </location>
</feature>
<dbReference type="PROSITE" id="PS00211">
    <property type="entry name" value="ABC_TRANSPORTER_1"/>
    <property type="match status" value="1"/>
</dbReference>
<keyword evidence="6 7" id="KW-0472">Membrane</keyword>
<dbReference type="GO" id="GO:0005524">
    <property type="term" value="F:ATP binding"/>
    <property type="evidence" value="ECO:0007669"/>
    <property type="project" value="UniProtKB-KW"/>
</dbReference>
<dbReference type="Pfam" id="PF00664">
    <property type="entry name" value="ABC_membrane"/>
    <property type="match status" value="1"/>
</dbReference>
<evidence type="ECO:0000256" key="7">
    <source>
        <dbReference type="SAM" id="Phobius"/>
    </source>
</evidence>
<feature type="transmembrane region" description="Helical" evidence="7">
    <location>
        <begin position="280"/>
        <end position="298"/>
    </location>
</feature>
<keyword evidence="5 7" id="KW-1133">Transmembrane helix</keyword>
<dbReference type="RefSeq" id="WP_270953347.1">
    <property type="nucleotide sequence ID" value="NZ_JAQGLA010000091.1"/>
</dbReference>
<evidence type="ECO:0000259" key="8">
    <source>
        <dbReference type="PROSITE" id="PS50893"/>
    </source>
</evidence>
<dbReference type="EMBL" id="JAQGLA010000091">
    <property type="protein sequence ID" value="MDA3630206.1"/>
    <property type="molecule type" value="Genomic_DNA"/>
</dbReference>